<dbReference type="Proteomes" id="UP000176009">
    <property type="component" value="Unassembled WGS sequence"/>
</dbReference>
<dbReference type="OrthoDB" id="1122071at2"/>
<sequence length="77" mass="9162">MAIDLQNKKIELIQWLSTLDNEIIIDKLMKLRESEKADWWNEITEEEKKSIEKGIEDADSGNLTPQSEVRKLYEKWL</sequence>
<keyword evidence="3" id="KW-1185">Reference proteome</keyword>
<dbReference type="Proteomes" id="UP000232533">
    <property type="component" value="Unassembled WGS sequence"/>
</dbReference>
<reference evidence="2 4" key="1">
    <citation type="submission" date="2015-10" db="EMBL/GenBank/DDBJ databases">
        <title>Draft genome sequence of Salegentibacter salinarum KCTC 12975.</title>
        <authorList>
            <person name="Lin W."/>
            <person name="Zheng Q."/>
        </authorList>
    </citation>
    <scope>NUCLEOTIDE SEQUENCE [LARGE SCALE GENOMIC DNA]</scope>
    <source>
        <strain evidence="2 4">KCTC 12974</strain>
    </source>
</reference>
<organism evidence="2 4">
    <name type="scientific">Salegentibacter salarius</name>
    <dbReference type="NCBI Taxonomy" id="435906"/>
    <lineage>
        <taxon>Bacteria</taxon>
        <taxon>Pseudomonadati</taxon>
        <taxon>Bacteroidota</taxon>
        <taxon>Flavobacteriia</taxon>
        <taxon>Flavobacteriales</taxon>
        <taxon>Flavobacteriaceae</taxon>
        <taxon>Salegentibacter</taxon>
    </lineage>
</organism>
<accession>A0A2N0TQC2</accession>
<proteinExistence type="predicted"/>
<evidence type="ECO:0000313" key="3">
    <source>
        <dbReference type="Proteomes" id="UP000176009"/>
    </source>
</evidence>
<reference evidence="1 3" key="2">
    <citation type="submission" date="2016-09" db="EMBL/GenBank/DDBJ databases">
        <title>Genome Sequence of Salegentibacter salarius,Isolated from a Marine Solar Saltern of the Yellow Sea in South Korea.</title>
        <authorList>
            <person name="Zheng Q."/>
            <person name="Liu Y."/>
        </authorList>
    </citation>
    <scope>NUCLEOTIDE SEQUENCE [LARGE SCALE GENOMIC DNA]</scope>
    <source>
        <strain evidence="1 3">KCTC 12974</strain>
    </source>
</reference>
<evidence type="ECO:0000313" key="2">
    <source>
        <dbReference type="EMBL" id="PKD16937.1"/>
    </source>
</evidence>
<name>A0A2N0TQC2_9FLAO</name>
<protein>
    <recommendedName>
        <fullName evidence="5">Addiction module protein</fullName>
    </recommendedName>
</protein>
<evidence type="ECO:0000313" key="4">
    <source>
        <dbReference type="Proteomes" id="UP000232533"/>
    </source>
</evidence>
<dbReference type="AlphaFoldDB" id="A0A2N0TQC2"/>
<dbReference type="EMBL" id="LKTR01000045">
    <property type="protein sequence ID" value="PKD16937.1"/>
    <property type="molecule type" value="Genomic_DNA"/>
</dbReference>
<evidence type="ECO:0008006" key="5">
    <source>
        <dbReference type="Google" id="ProtNLM"/>
    </source>
</evidence>
<comment type="caution">
    <text evidence="2">The sequence shown here is derived from an EMBL/GenBank/DDBJ whole genome shotgun (WGS) entry which is preliminary data.</text>
</comment>
<dbReference type="RefSeq" id="WP_070055096.1">
    <property type="nucleotide sequence ID" value="NZ_FVZF01000006.1"/>
</dbReference>
<dbReference type="EMBL" id="MJBR01000045">
    <property type="protein sequence ID" value="OEY71688.1"/>
    <property type="molecule type" value="Genomic_DNA"/>
</dbReference>
<evidence type="ECO:0000313" key="1">
    <source>
        <dbReference type="EMBL" id="OEY71688.1"/>
    </source>
</evidence>
<gene>
    <name evidence="2" type="ORF">APR40_04820</name>
    <name evidence="1" type="ORF">BHS39_04820</name>
</gene>